<organism evidence="7 8">
    <name type="scientific">Enterovirga rhinocerotis</name>
    <dbReference type="NCBI Taxonomy" id="1339210"/>
    <lineage>
        <taxon>Bacteria</taxon>
        <taxon>Pseudomonadati</taxon>
        <taxon>Pseudomonadota</taxon>
        <taxon>Alphaproteobacteria</taxon>
        <taxon>Hyphomicrobiales</taxon>
        <taxon>Methylobacteriaceae</taxon>
        <taxon>Enterovirga</taxon>
    </lineage>
</organism>
<feature type="domain" description="D-isomer specific 2-hydroxyacid dehydrogenase NAD-binding" evidence="6">
    <location>
        <begin position="116"/>
        <end position="293"/>
    </location>
</feature>
<protein>
    <submittedName>
        <fullName evidence="7">D-3-phosphoglycerate dehydrogenase</fullName>
    </submittedName>
</protein>
<reference evidence="7 8" key="1">
    <citation type="submission" date="2019-03" db="EMBL/GenBank/DDBJ databases">
        <title>Genomic Encyclopedia of Type Strains, Phase IV (KMG-IV): sequencing the most valuable type-strain genomes for metagenomic binning, comparative biology and taxonomic classification.</title>
        <authorList>
            <person name="Goeker M."/>
        </authorList>
    </citation>
    <scope>NUCLEOTIDE SEQUENCE [LARGE SCALE GENOMIC DNA]</scope>
    <source>
        <strain evidence="7 8">DSM 25903</strain>
    </source>
</reference>
<comment type="caution">
    <text evidence="7">The sequence shown here is derived from an EMBL/GenBank/DDBJ whole genome shotgun (WGS) entry which is preliminary data.</text>
</comment>
<dbReference type="FunFam" id="3.40.50.720:FF:000203">
    <property type="entry name" value="D-3-phosphoglycerate dehydrogenase (SerA)"/>
    <property type="match status" value="1"/>
</dbReference>
<keyword evidence="8" id="KW-1185">Reference proteome</keyword>
<dbReference type="Gene3D" id="3.40.50.720">
    <property type="entry name" value="NAD(P)-binding Rossmann-like Domain"/>
    <property type="match status" value="2"/>
</dbReference>
<dbReference type="InterPro" id="IPR050857">
    <property type="entry name" value="D-2-hydroxyacid_DH"/>
</dbReference>
<dbReference type="InterPro" id="IPR036291">
    <property type="entry name" value="NAD(P)-bd_dom_sf"/>
</dbReference>
<sequence length="347" mass="37052">MQPRLAYFENWIDPEGPRRVERSGGIDLLRLSYDAPEDENWAALATAHGYQIAPRSELKEPWFGTAALLARCPSLLAISSTGAGYDMVDVEACTAAGVIVCNQSGTNDEAVAEHALGLMLCLSKQIVQSDRALRRQAGIDRFAFTGRDLLGKTVGIVGLGRIGARLAELCGTLFAMRVLAVDPYLSAAEIEARGAVKADLAEMLREADFVSVNCPRSAETFGMFGADAFAAMKPTAYFVTTARGGIHDEAALAEALRAGRIAGAGLDVFLTEPPGPDHPLLAFDNVVASPHIAGVTEEAVRNMATAAAEQWQDILAGRAPPRLVNPEAWPLYARRFEAVFGRSPATP</sequence>
<evidence type="ECO:0000313" key="8">
    <source>
        <dbReference type="Proteomes" id="UP000295122"/>
    </source>
</evidence>
<accession>A0A4R7BW09</accession>
<dbReference type="Proteomes" id="UP000295122">
    <property type="component" value="Unassembled WGS sequence"/>
</dbReference>
<dbReference type="OrthoDB" id="9793626at2"/>
<proteinExistence type="inferred from homology"/>
<dbReference type="RefSeq" id="WP_133771177.1">
    <property type="nucleotide sequence ID" value="NZ_SNZR01000013.1"/>
</dbReference>
<evidence type="ECO:0000259" key="6">
    <source>
        <dbReference type="Pfam" id="PF02826"/>
    </source>
</evidence>
<dbReference type="InterPro" id="IPR006139">
    <property type="entry name" value="D-isomer_2_OHA_DH_cat_dom"/>
</dbReference>
<keyword evidence="3" id="KW-0520">NAD</keyword>
<evidence type="ECO:0000313" key="7">
    <source>
        <dbReference type="EMBL" id="TDR90068.1"/>
    </source>
</evidence>
<dbReference type="EMBL" id="SNZR01000013">
    <property type="protein sequence ID" value="TDR90068.1"/>
    <property type="molecule type" value="Genomic_DNA"/>
</dbReference>
<dbReference type="PANTHER" id="PTHR42789">
    <property type="entry name" value="D-ISOMER SPECIFIC 2-HYDROXYACID DEHYDROGENASE FAMILY PROTEIN (AFU_ORTHOLOGUE AFUA_6G10090)"/>
    <property type="match status" value="1"/>
</dbReference>
<dbReference type="Pfam" id="PF00389">
    <property type="entry name" value="2-Hacid_dh"/>
    <property type="match status" value="1"/>
</dbReference>
<dbReference type="CDD" id="cd12173">
    <property type="entry name" value="PGDH_4"/>
    <property type="match status" value="1"/>
</dbReference>
<dbReference type="InterPro" id="IPR029753">
    <property type="entry name" value="D-isomer_DH_CS"/>
</dbReference>
<evidence type="ECO:0000256" key="2">
    <source>
        <dbReference type="ARBA" id="ARBA00023002"/>
    </source>
</evidence>
<dbReference type="InterPro" id="IPR006140">
    <property type="entry name" value="D-isomer_DH_NAD-bd"/>
</dbReference>
<gene>
    <name evidence="7" type="ORF">EV668_2907</name>
</gene>
<dbReference type="GO" id="GO:0051287">
    <property type="term" value="F:NAD binding"/>
    <property type="evidence" value="ECO:0007669"/>
    <property type="project" value="InterPro"/>
</dbReference>
<evidence type="ECO:0000256" key="1">
    <source>
        <dbReference type="ARBA" id="ARBA00005854"/>
    </source>
</evidence>
<name>A0A4R7BW09_9HYPH</name>
<dbReference type="Pfam" id="PF02826">
    <property type="entry name" value="2-Hacid_dh_C"/>
    <property type="match status" value="1"/>
</dbReference>
<evidence type="ECO:0000256" key="4">
    <source>
        <dbReference type="RuleBase" id="RU003719"/>
    </source>
</evidence>
<dbReference type="AlphaFoldDB" id="A0A4R7BW09"/>
<dbReference type="SUPFAM" id="SSF51735">
    <property type="entry name" value="NAD(P)-binding Rossmann-fold domains"/>
    <property type="match status" value="1"/>
</dbReference>
<feature type="domain" description="D-isomer specific 2-hydroxyacid dehydrogenase catalytic" evidence="5">
    <location>
        <begin position="35"/>
        <end position="325"/>
    </location>
</feature>
<dbReference type="PROSITE" id="PS00670">
    <property type="entry name" value="D_2_HYDROXYACID_DH_2"/>
    <property type="match status" value="1"/>
</dbReference>
<dbReference type="GO" id="GO:0016616">
    <property type="term" value="F:oxidoreductase activity, acting on the CH-OH group of donors, NAD or NADP as acceptor"/>
    <property type="evidence" value="ECO:0007669"/>
    <property type="project" value="InterPro"/>
</dbReference>
<comment type="similarity">
    <text evidence="1 4">Belongs to the D-isomer specific 2-hydroxyacid dehydrogenase family.</text>
</comment>
<keyword evidence="2 4" id="KW-0560">Oxidoreductase</keyword>
<evidence type="ECO:0000256" key="3">
    <source>
        <dbReference type="ARBA" id="ARBA00023027"/>
    </source>
</evidence>
<evidence type="ECO:0000259" key="5">
    <source>
        <dbReference type="Pfam" id="PF00389"/>
    </source>
</evidence>
<dbReference type="PANTHER" id="PTHR42789:SF1">
    <property type="entry name" value="D-ISOMER SPECIFIC 2-HYDROXYACID DEHYDROGENASE FAMILY PROTEIN (AFU_ORTHOLOGUE AFUA_6G10090)"/>
    <property type="match status" value="1"/>
</dbReference>
<dbReference type="SUPFAM" id="SSF52283">
    <property type="entry name" value="Formate/glycerate dehydrogenase catalytic domain-like"/>
    <property type="match status" value="1"/>
</dbReference>